<dbReference type="GO" id="GO:0071561">
    <property type="term" value="C:nucleus-vacuole junction"/>
    <property type="evidence" value="ECO:0007669"/>
    <property type="project" value="TreeGrafter"/>
</dbReference>
<organism evidence="18 19">
    <name type="scientific">Adineta steineri</name>
    <dbReference type="NCBI Taxonomy" id="433720"/>
    <lineage>
        <taxon>Eukaryota</taxon>
        <taxon>Metazoa</taxon>
        <taxon>Spiralia</taxon>
        <taxon>Gnathifera</taxon>
        <taxon>Rotifera</taxon>
        <taxon>Eurotatoria</taxon>
        <taxon>Bdelloidea</taxon>
        <taxon>Adinetida</taxon>
        <taxon>Adinetidae</taxon>
        <taxon>Adineta</taxon>
    </lineage>
</organism>
<dbReference type="CDD" id="cd13980">
    <property type="entry name" value="STKc_Vps15"/>
    <property type="match status" value="1"/>
</dbReference>
<dbReference type="InterPro" id="IPR012675">
    <property type="entry name" value="Beta-grasp_dom_sf"/>
</dbReference>
<comment type="cofactor">
    <cofactor evidence="14">
        <name>[2Fe-2S] cluster</name>
        <dbReference type="ChEBI" id="CHEBI:190135"/>
    </cofactor>
</comment>
<dbReference type="InterPro" id="IPR001041">
    <property type="entry name" value="2Fe-2S_ferredoxin-type"/>
</dbReference>
<dbReference type="Pfam" id="PF22956">
    <property type="entry name" value="VPS15-like_hel"/>
    <property type="match status" value="1"/>
</dbReference>
<dbReference type="SMART" id="SM00220">
    <property type="entry name" value="S_TKc"/>
    <property type="match status" value="1"/>
</dbReference>
<evidence type="ECO:0000256" key="5">
    <source>
        <dbReference type="ARBA" id="ARBA00022679"/>
    </source>
</evidence>
<dbReference type="PROSITE" id="PS50082">
    <property type="entry name" value="WD_REPEATS_2"/>
    <property type="match status" value="1"/>
</dbReference>
<evidence type="ECO:0000256" key="12">
    <source>
        <dbReference type="ARBA" id="ARBA00023004"/>
    </source>
</evidence>
<dbReference type="InterPro" id="IPR000719">
    <property type="entry name" value="Prot_kinase_dom"/>
</dbReference>
<dbReference type="EC" id="2.7.11.1" evidence="2"/>
<dbReference type="PROSITE" id="PS50294">
    <property type="entry name" value="WD_REPEATS_REGION"/>
    <property type="match status" value="1"/>
</dbReference>
<evidence type="ECO:0000256" key="6">
    <source>
        <dbReference type="ARBA" id="ARBA00022714"/>
    </source>
</evidence>
<dbReference type="SUPFAM" id="SSF48371">
    <property type="entry name" value="ARM repeat"/>
    <property type="match status" value="1"/>
</dbReference>
<dbReference type="Gene3D" id="2.130.10.10">
    <property type="entry name" value="YVTN repeat-like/Quinoprotein amine dehydrogenase"/>
    <property type="match status" value="2"/>
</dbReference>
<dbReference type="SUPFAM" id="SSF56112">
    <property type="entry name" value="Protein kinase-like (PK-like)"/>
    <property type="match status" value="1"/>
</dbReference>
<keyword evidence="8" id="KW-0677">Repeat</keyword>
<evidence type="ECO:0000256" key="16">
    <source>
        <dbReference type="SAM" id="MobiDB-lite"/>
    </source>
</evidence>
<dbReference type="InterPro" id="IPR011989">
    <property type="entry name" value="ARM-like"/>
</dbReference>
<evidence type="ECO:0000313" key="19">
    <source>
        <dbReference type="Proteomes" id="UP000663832"/>
    </source>
</evidence>
<dbReference type="EMBL" id="CAJNOM010000014">
    <property type="protein sequence ID" value="CAF0793969.1"/>
    <property type="molecule type" value="Genomic_DNA"/>
</dbReference>
<evidence type="ECO:0000256" key="4">
    <source>
        <dbReference type="ARBA" id="ARBA00022574"/>
    </source>
</evidence>
<gene>
    <name evidence="18" type="ORF">QVE165_LOCUS3852</name>
</gene>
<feature type="region of interest" description="Disordered" evidence="16">
    <location>
        <begin position="1461"/>
        <end position="1499"/>
    </location>
</feature>
<keyword evidence="7" id="KW-0479">Metal-binding</keyword>
<keyword evidence="5" id="KW-0808">Transferase</keyword>
<dbReference type="GO" id="GO:0005776">
    <property type="term" value="C:autophagosome"/>
    <property type="evidence" value="ECO:0007669"/>
    <property type="project" value="UniProtKB-SubCell"/>
</dbReference>
<dbReference type="InterPro" id="IPR015943">
    <property type="entry name" value="WD40/YVTN_repeat-like_dom_sf"/>
</dbReference>
<dbReference type="GO" id="GO:0045324">
    <property type="term" value="P:late endosome to vacuole transport"/>
    <property type="evidence" value="ECO:0007669"/>
    <property type="project" value="InterPro"/>
</dbReference>
<evidence type="ECO:0000256" key="7">
    <source>
        <dbReference type="ARBA" id="ARBA00022723"/>
    </source>
</evidence>
<dbReference type="SUPFAM" id="SSF54292">
    <property type="entry name" value="2Fe-2S ferredoxin-like"/>
    <property type="match status" value="1"/>
</dbReference>
<dbReference type="GO" id="GO:0034272">
    <property type="term" value="C:phosphatidylinositol 3-kinase complex, class III, type II"/>
    <property type="evidence" value="ECO:0007669"/>
    <property type="project" value="TreeGrafter"/>
</dbReference>
<keyword evidence="19" id="KW-1185">Reference proteome</keyword>
<dbReference type="Proteomes" id="UP000663832">
    <property type="component" value="Unassembled WGS sequence"/>
</dbReference>
<dbReference type="Pfam" id="PF00069">
    <property type="entry name" value="Pkinase"/>
    <property type="match status" value="1"/>
</dbReference>
<dbReference type="InterPro" id="IPR036322">
    <property type="entry name" value="WD40_repeat_dom_sf"/>
</dbReference>
<evidence type="ECO:0000256" key="15">
    <source>
        <dbReference type="PROSITE-ProRule" id="PRU00221"/>
    </source>
</evidence>
<dbReference type="PRINTS" id="PR00355">
    <property type="entry name" value="ADRENODOXIN"/>
</dbReference>
<keyword evidence="4 15" id="KW-0853">WD repeat</keyword>
<dbReference type="SMART" id="SM00320">
    <property type="entry name" value="WD40"/>
    <property type="match status" value="5"/>
</dbReference>
<keyword evidence="10" id="KW-0418">Kinase</keyword>
<keyword evidence="6" id="KW-0001">2Fe-2S</keyword>
<dbReference type="GO" id="GO:0051537">
    <property type="term" value="F:2 iron, 2 sulfur cluster binding"/>
    <property type="evidence" value="ECO:0007669"/>
    <property type="project" value="UniProtKB-KW"/>
</dbReference>
<feature type="repeat" description="WD" evidence="15">
    <location>
        <begin position="1497"/>
        <end position="1532"/>
    </location>
</feature>
<keyword evidence="9" id="KW-0547">Nucleotide-binding</keyword>
<dbReference type="PROSITE" id="PS00108">
    <property type="entry name" value="PROTEIN_KINASE_ST"/>
    <property type="match status" value="1"/>
</dbReference>
<dbReference type="SUPFAM" id="SSF50978">
    <property type="entry name" value="WD40 repeat-like"/>
    <property type="match status" value="1"/>
</dbReference>
<dbReference type="GO" id="GO:0005524">
    <property type="term" value="F:ATP binding"/>
    <property type="evidence" value="ECO:0007669"/>
    <property type="project" value="UniProtKB-KW"/>
</dbReference>
<dbReference type="GO" id="GO:0016236">
    <property type="term" value="P:macroautophagy"/>
    <property type="evidence" value="ECO:0007669"/>
    <property type="project" value="InterPro"/>
</dbReference>
<dbReference type="PANTHER" id="PTHR17583">
    <property type="entry name" value="PHOSPHOINOSITIDE 3-KINASE REGULATORY SUBUNIT 4"/>
    <property type="match status" value="1"/>
</dbReference>
<comment type="caution">
    <text evidence="18">The sequence shown here is derived from an EMBL/GenBank/DDBJ whole genome shotgun (WGS) entry which is preliminary data.</text>
</comment>
<dbReference type="InterPro" id="IPR008271">
    <property type="entry name" value="Ser/Thr_kinase_AS"/>
</dbReference>
<dbReference type="InterPro" id="IPR001055">
    <property type="entry name" value="Adrenodoxin-like"/>
</dbReference>
<dbReference type="Gene3D" id="1.10.510.10">
    <property type="entry name" value="Transferase(Phosphotransferase) domain 1"/>
    <property type="match status" value="1"/>
</dbReference>
<comment type="subcellular location">
    <subcellularLocation>
        <location evidence="1">Cytoplasmic vesicle</location>
        <location evidence="1">Autophagosome</location>
    </subcellularLocation>
</comment>
<feature type="domain" description="Protein kinase" evidence="17">
    <location>
        <begin position="178"/>
        <end position="470"/>
    </location>
</feature>
<evidence type="ECO:0000256" key="8">
    <source>
        <dbReference type="ARBA" id="ARBA00022737"/>
    </source>
</evidence>
<evidence type="ECO:0000256" key="10">
    <source>
        <dbReference type="ARBA" id="ARBA00022777"/>
    </source>
</evidence>
<dbReference type="GO" id="GO:0140647">
    <property type="term" value="P:P450-containing electron transport chain"/>
    <property type="evidence" value="ECO:0007669"/>
    <property type="project" value="InterPro"/>
</dbReference>
<dbReference type="Gene3D" id="3.10.20.30">
    <property type="match status" value="1"/>
</dbReference>
<evidence type="ECO:0000256" key="9">
    <source>
        <dbReference type="ARBA" id="ARBA00022741"/>
    </source>
</evidence>
<dbReference type="OrthoDB" id="242910at2759"/>
<dbReference type="GO" id="GO:0034271">
    <property type="term" value="C:phosphatidylinositol 3-kinase complex, class III, type I"/>
    <property type="evidence" value="ECO:0007669"/>
    <property type="project" value="TreeGrafter"/>
</dbReference>
<dbReference type="Gene3D" id="1.25.10.10">
    <property type="entry name" value="Leucine-rich Repeat Variant"/>
    <property type="match status" value="2"/>
</dbReference>
<name>A0A813SB64_9BILA</name>
<accession>A0A813SB64</accession>
<evidence type="ECO:0000256" key="14">
    <source>
        <dbReference type="ARBA" id="ARBA00034078"/>
    </source>
</evidence>
<dbReference type="PROSITE" id="PS50011">
    <property type="entry name" value="PROTEIN_KINASE_DOM"/>
    <property type="match status" value="1"/>
</dbReference>
<dbReference type="Pfam" id="PF00111">
    <property type="entry name" value="Fer2"/>
    <property type="match status" value="1"/>
</dbReference>
<evidence type="ECO:0000256" key="1">
    <source>
        <dbReference type="ARBA" id="ARBA00004419"/>
    </source>
</evidence>
<dbReference type="GO" id="GO:0004674">
    <property type="term" value="F:protein serine/threonine kinase activity"/>
    <property type="evidence" value="ECO:0007669"/>
    <property type="project" value="UniProtKB-KW"/>
</dbReference>
<dbReference type="InterPro" id="IPR055231">
    <property type="entry name" value="2AA_helical"/>
</dbReference>
<dbReference type="InterPro" id="IPR016024">
    <property type="entry name" value="ARM-type_fold"/>
</dbReference>
<reference evidence="18" key="1">
    <citation type="submission" date="2021-02" db="EMBL/GenBank/DDBJ databases">
        <authorList>
            <person name="Nowell W R."/>
        </authorList>
    </citation>
    <scope>NUCLEOTIDE SEQUENCE</scope>
</reference>
<dbReference type="InterPro" id="IPR045162">
    <property type="entry name" value="Vps15-like"/>
</dbReference>
<evidence type="ECO:0000256" key="13">
    <source>
        <dbReference type="ARBA" id="ARBA00023014"/>
    </source>
</evidence>
<keyword evidence="3" id="KW-0723">Serine/threonine-protein kinase</keyword>
<evidence type="ECO:0000259" key="17">
    <source>
        <dbReference type="PROSITE" id="PS50011"/>
    </source>
</evidence>
<dbReference type="GO" id="GO:0006623">
    <property type="term" value="P:protein targeting to vacuole"/>
    <property type="evidence" value="ECO:0007669"/>
    <property type="project" value="TreeGrafter"/>
</dbReference>
<sequence>MKTNFLGLVTRTIFNQNLFLKRFSSNSNNYINVKIIDREEKAIDAKAKIGSNMLDVVIDNKLDIDGFGACEGTLACSTCHVILDSENYKTLPEPVEEENDMLDLAFGLTPTSRLACQIIVEPRMKDWVFVVPNLHYIFFVSYIQFILDDDYLLMGNQIAHIPNQILNVETYFNDLSGYDYVKNLGVTRFLKVAKAKTRNGYCVLKIFQIVDQSLPYDQYKAQIQEIYSILHEKDISPSPLKNCLPFQIVTKNDRSIILTRPYIKDNLFYRLQTRPYLTRIEKKWIAYQLLIALKHIHHANITHGDLKIENILLTSYNWVLLSDFANFKPTFFAYEDPAEYYYYFNASQRNVCYLAPERFYDQTRIKNDINNDTFSTSFGKLGTSSMDIFSVGCILAELFTELPLFTLMQMLVYRTGGYDPMPIVNKIADADIRSMVASMIDRDPLKRLTAEEYLEEQTGKAFPSCFHTFLLPYVQKILKEFSPDFVIYKLHRDFSYIMNNLLMDNNDTNDDETEMDDEKNRESSQCLLILLSLALSCMRKLKHLHSRLVALELLRLMIPLVDDQIILDRILPYVNAMLHDSFHRVRADAIRTLVFAISSVKNINQENADLFSEYLFPTLSTSYIQDDCYVRANLAKYLSVLAEHSLRFLEKTYLIEERNHTISNDYFKLYEEELKSVQTWMQGKFGDLIHGDNDDQNGQLAEAVCRSDLIRLCTFFGKRKTIEVICGHLTTLLSQPNWRLRATLFDSLVTVASYIGLESELFILPLLNQGLIDEEEFVVHRVLKALACFVRLSLLKRKTIYEFLRQVAPLVCHPNLWLRLGVIEFINSICEKSHLADVHGFVIPVIERFFKFPIVQVGNADILYNALIEPLSRELFEYVQQIQPNEGLFRHLTDRSNIRQMTGTGLKPAYTESADPLVREAFDKLIELGMKEEDENKILALKFFVKQTSQTKLSTSVTTELKERPGTINIKIPPGRRHDLSLNINRTNIDNYSARNLNNDSSDWSEMFGAVTMQVSNQQENIPPNSNDKTINENTDETMVVDTLQYQLPSTENITQHRQHCFVESTTKTIRTGLRLQCLTEQNNLVSKHQAIYREDCQRAKLLKRSVPTNVFEISDQKLWTPQGTLLSHVHLHNGKITKLTSSLVSPSPTYYTQLFATGDSKGAIRLWDINQFQKSLIFRPSRAIRGTAPEEFKTSAVRGLAFTSDTNLNLASLCENGQLNIFDLNSSTTDIREPFYSLKLDVNDVGVPVDLKYFNTGSQDILALATSQGLIVGIDTRCSTPIFRFKNDLNHRLITALEVDELQSWLAVGTGSGFIDIWDMRFQLCIQGIQHPTGARVITLLRHQDQPSSLISSFQGNNEVAIWNIDKPTIRQKVFWPSPATPLSLTQSLNHYIAAMYLWKNDGSTSLLCAGTDMRIRNWNLTQPLRSYIVCRGPADDDILTARYQPKIIDGVEVTVEEYHKRRHPSSPPTATTASANSSTTTATEIKTTKSSANIPSAHTDTVTSMQLVMSKERTPYLITVSCDAVVKIWK</sequence>
<proteinExistence type="predicted"/>
<dbReference type="PANTHER" id="PTHR17583:SF0">
    <property type="entry name" value="PHOSPHOINOSITIDE 3-KINASE REGULATORY SUBUNIT 4"/>
    <property type="match status" value="1"/>
</dbReference>
<dbReference type="InterPro" id="IPR036010">
    <property type="entry name" value="2Fe-2S_ferredoxin-like_sf"/>
</dbReference>
<keyword evidence="11" id="KW-0067">ATP-binding</keyword>
<protein>
    <recommendedName>
        <fullName evidence="2">non-specific serine/threonine protein kinase</fullName>
        <ecNumber evidence="2">2.7.11.1</ecNumber>
    </recommendedName>
</protein>
<evidence type="ECO:0000256" key="3">
    <source>
        <dbReference type="ARBA" id="ARBA00022527"/>
    </source>
</evidence>
<dbReference type="PROSITE" id="PS00814">
    <property type="entry name" value="ADX"/>
    <property type="match status" value="1"/>
</dbReference>
<keyword evidence="13" id="KW-0411">Iron-sulfur</keyword>
<keyword evidence="12" id="KW-0408">Iron</keyword>
<evidence type="ECO:0000256" key="2">
    <source>
        <dbReference type="ARBA" id="ARBA00012513"/>
    </source>
</evidence>
<dbReference type="GO" id="GO:0005770">
    <property type="term" value="C:late endosome"/>
    <property type="evidence" value="ECO:0007669"/>
    <property type="project" value="TreeGrafter"/>
</dbReference>
<evidence type="ECO:0000256" key="11">
    <source>
        <dbReference type="ARBA" id="ARBA00022840"/>
    </source>
</evidence>
<feature type="compositionally biased region" description="Low complexity" evidence="16">
    <location>
        <begin position="1470"/>
        <end position="1494"/>
    </location>
</feature>
<evidence type="ECO:0000313" key="18">
    <source>
        <dbReference type="EMBL" id="CAF0793969.1"/>
    </source>
</evidence>
<dbReference type="InterPro" id="IPR018298">
    <property type="entry name" value="Adrenodoxin_Fe-S_BS"/>
</dbReference>
<dbReference type="InterPro" id="IPR001680">
    <property type="entry name" value="WD40_rpt"/>
</dbReference>
<dbReference type="InterPro" id="IPR011009">
    <property type="entry name" value="Kinase-like_dom_sf"/>
</dbReference>
<dbReference type="CDD" id="cd00207">
    <property type="entry name" value="fer2"/>
    <property type="match status" value="1"/>
</dbReference>
<dbReference type="GO" id="GO:0046872">
    <property type="term" value="F:metal ion binding"/>
    <property type="evidence" value="ECO:0007669"/>
    <property type="project" value="UniProtKB-KW"/>
</dbReference>